<name>A0A1F6THY4_9PROT</name>
<accession>A0A1F6THY4</accession>
<protein>
    <submittedName>
        <fullName evidence="1">Uncharacterized protein</fullName>
    </submittedName>
</protein>
<proteinExistence type="predicted"/>
<sequence>MTAALLLGAAPASYGAGKGKPKADPELDGLVWKPFIMQPGEYFKYELIDYTHAKKPVKGWVSVQVRGKDDGRFEVVWEGESADEKKQSVTTLEKPERLVEMSRPALIRLPAGAPFTGAVLLLYWERMAGFKWNVGANWSVVLEEMVPMGFVVKVDDYCTVAGHKGFKSRMLAGKVITNTSCISPKIPLPLQVRVNDTKNKPRYEARLLEYRPAPATPAGNPVKG</sequence>
<reference evidence="1 2" key="1">
    <citation type="journal article" date="2016" name="Nat. Commun.">
        <title>Thousands of microbial genomes shed light on interconnected biogeochemical processes in an aquifer system.</title>
        <authorList>
            <person name="Anantharaman K."/>
            <person name="Brown C.T."/>
            <person name="Hug L.A."/>
            <person name="Sharon I."/>
            <person name="Castelle C.J."/>
            <person name="Probst A.J."/>
            <person name="Thomas B.C."/>
            <person name="Singh A."/>
            <person name="Wilkins M.J."/>
            <person name="Karaoz U."/>
            <person name="Brodie E.L."/>
            <person name="Williams K.H."/>
            <person name="Hubbard S.S."/>
            <person name="Banfield J.F."/>
        </authorList>
    </citation>
    <scope>NUCLEOTIDE SEQUENCE [LARGE SCALE GENOMIC DNA]</scope>
</reference>
<dbReference type="AlphaFoldDB" id="A0A1F6THY4"/>
<comment type="caution">
    <text evidence="1">The sequence shown here is derived from an EMBL/GenBank/DDBJ whole genome shotgun (WGS) entry which is preliminary data.</text>
</comment>
<dbReference type="EMBL" id="MFST01000038">
    <property type="protein sequence ID" value="OGI44685.1"/>
    <property type="molecule type" value="Genomic_DNA"/>
</dbReference>
<dbReference type="Proteomes" id="UP000179344">
    <property type="component" value="Unassembled WGS sequence"/>
</dbReference>
<evidence type="ECO:0000313" key="1">
    <source>
        <dbReference type="EMBL" id="OGI44685.1"/>
    </source>
</evidence>
<gene>
    <name evidence="1" type="ORF">A2V92_05030</name>
</gene>
<organism evidence="1 2">
    <name type="scientific">Candidatus Muproteobacteria bacterium RBG_16_65_31</name>
    <dbReference type="NCBI Taxonomy" id="1817759"/>
    <lineage>
        <taxon>Bacteria</taxon>
        <taxon>Pseudomonadati</taxon>
        <taxon>Pseudomonadota</taxon>
        <taxon>Candidatus Muproteobacteria</taxon>
    </lineage>
</organism>
<evidence type="ECO:0000313" key="2">
    <source>
        <dbReference type="Proteomes" id="UP000179344"/>
    </source>
</evidence>